<dbReference type="GO" id="GO:0044772">
    <property type="term" value="P:mitotic cell cycle phase transition"/>
    <property type="evidence" value="ECO:0007669"/>
    <property type="project" value="InterPro"/>
</dbReference>
<keyword evidence="9" id="KW-1185">Reference proteome</keyword>
<dbReference type="Proteomes" id="UP000029120">
    <property type="component" value="Chromosome 7"/>
</dbReference>
<dbReference type="PANTHER" id="PTHR10177">
    <property type="entry name" value="CYCLINS"/>
    <property type="match status" value="1"/>
</dbReference>
<dbReference type="SUPFAM" id="SSF47954">
    <property type="entry name" value="Cyclin-like"/>
    <property type="match status" value="2"/>
</dbReference>
<dbReference type="PROSITE" id="PS00292">
    <property type="entry name" value="CYCLINS"/>
    <property type="match status" value="1"/>
</dbReference>
<dbReference type="Pfam" id="PF00134">
    <property type="entry name" value="Cyclin_N"/>
    <property type="match status" value="1"/>
</dbReference>
<comment type="similarity">
    <text evidence="1">Belongs to the cyclin family. Cyclin AB subfamily.</text>
</comment>
<dbReference type="OrthoDB" id="5590282at2759"/>
<feature type="domain" description="Cyclin-like" evidence="6">
    <location>
        <begin position="195"/>
        <end position="279"/>
    </location>
</feature>
<dbReference type="Gramene" id="KFK30205">
    <property type="protein sequence ID" value="KFK30205"/>
    <property type="gene ID" value="AALP_AA7G231800"/>
</dbReference>
<accession>A0A087GK03</accession>
<evidence type="ECO:0000256" key="3">
    <source>
        <dbReference type="ARBA" id="ARBA00023127"/>
    </source>
</evidence>
<evidence type="ECO:0000313" key="9">
    <source>
        <dbReference type="Proteomes" id="UP000029120"/>
    </source>
</evidence>
<dbReference type="OMA" id="EMEDCNI"/>
<dbReference type="Pfam" id="PF02984">
    <property type="entry name" value="Cyclin_C"/>
    <property type="match status" value="1"/>
</dbReference>
<protein>
    <submittedName>
        <fullName evidence="8">Uncharacterized protein</fullName>
    </submittedName>
</protein>
<dbReference type="Gene3D" id="1.10.472.10">
    <property type="entry name" value="Cyclin-like"/>
    <property type="match status" value="2"/>
</dbReference>
<dbReference type="InterPro" id="IPR013763">
    <property type="entry name" value="Cyclin-like_dom"/>
</dbReference>
<dbReference type="EMBL" id="CM002875">
    <property type="protein sequence ID" value="KFK30205.1"/>
    <property type="molecule type" value="Genomic_DNA"/>
</dbReference>
<keyword evidence="3 5" id="KW-0195">Cyclin</keyword>
<dbReference type="GO" id="GO:0051301">
    <property type="term" value="P:cell division"/>
    <property type="evidence" value="ECO:0007669"/>
    <property type="project" value="UniProtKB-KW"/>
</dbReference>
<feature type="domain" description="Cyclin C-terminal" evidence="7">
    <location>
        <begin position="288"/>
        <end position="411"/>
    </location>
</feature>
<reference evidence="9" key="1">
    <citation type="journal article" date="2015" name="Nat. Plants">
        <title>Genome expansion of Arabis alpina linked with retrotransposition and reduced symmetric DNA methylation.</title>
        <authorList>
            <person name="Willing E.M."/>
            <person name="Rawat V."/>
            <person name="Mandakova T."/>
            <person name="Maumus F."/>
            <person name="James G.V."/>
            <person name="Nordstroem K.J."/>
            <person name="Becker C."/>
            <person name="Warthmann N."/>
            <person name="Chica C."/>
            <person name="Szarzynska B."/>
            <person name="Zytnicki M."/>
            <person name="Albani M.C."/>
            <person name="Kiefer C."/>
            <person name="Bergonzi S."/>
            <person name="Castaings L."/>
            <person name="Mateos J.L."/>
            <person name="Berns M.C."/>
            <person name="Bujdoso N."/>
            <person name="Piofczyk T."/>
            <person name="de Lorenzo L."/>
            <person name="Barrero-Sicilia C."/>
            <person name="Mateos I."/>
            <person name="Piednoel M."/>
            <person name="Hagmann J."/>
            <person name="Chen-Min-Tao R."/>
            <person name="Iglesias-Fernandez R."/>
            <person name="Schuster S.C."/>
            <person name="Alonso-Blanco C."/>
            <person name="Roudier F."/>
            <person name="Carbonero P."/>
            <person name="Paz-Ares J."/>
            <person name="Davis S.J."/>
            <person name="Pecinka A."/>
            <person name="Quesneville H."/>
            <person name="Colot V."/>
            <person name="Lysak M.A."/>
            <person name="Weigel D."/>
            <person name="Coupland G."/>
            <person name="Schneeberger K."/>
        </authorList>
    </citation>
    <scope>NUCLEOTIDE SEQUENCE [LARGE SCALE GENOMIC DNA]</scope>
    <source>
        <strain evidence="9">cv. Pajares</strain>
    </source>
</reference>
<evidence type="ECO:0000256" key="5">
    <source>
        <dbReference type="RuleBase" id="RU000383"/>
    </source>
</evidence>
<organism evidence="8 9">
    <name type="scientific">Arabis alpina</name>
    <name type="common">Alpine rock-cress</name>
    <dbReference type="NCBI Taxonomy" id="50452"/>
    <lineage>
        <taxon>Eukaryota</taxon>
        <taxon>Viridiplantae</taxon>
        <taxon>Streptophyta</taxon>
        <taxon>Embryophyta</taxon>
        <taxon>Tracheophyta</taxon>
        <taxon>Spermatophyta</taxon>
        <taxon>Magnoliopsida</taxon>
        <taxon>eudicotyledons</taxon>
        <taxon>Gunneridae</taxon>
        <taxon>Pentapetalae</taxon>
        <taxon>rosids</taxon>
        <taxon>malvids</taxon>
        <taxon>Brassicales</taxon>
        <taxon>Brassicaceae</taxon>
        <taxon>Arabideae</taxon>
        <taxon>Arabis</taxon>
    </lineage>
</organism>
<evidence type="ECO:0000313" key="8">
    <source>
        <dbReference type="EMBL" id="KFK30205.1"/>
    </source>
</evidence>
<proteinExistence type="inferred from homology"/>
<keyword evidence="4" id="KW-0131">Cell cycle</keyword>
<dbReference type="SMART" id="SM00385">
    <property type="entry name" value="CYCLIN"/>
    <property type="match status" value="2"/>
</dbReference>
<feature type="domain" description="Cyclin-like" evidence="6">
    <location>
        <begin position="292"/>
        <end position="374"/>
    </location>
</feature>
<dbReference type="eggNOG" id="KOG0653">
    <property type="taxonomic scope" value="Eukaryota"/>
</dbReference>
<dbReference type="InterPro" id="IPR039361">
    <property type="entry name" value="Cyclin"/>
</dbReference>
<dbReference type="GO" id="GO:0016538">
    <property type="term" value="F:cyclin-dependent protein serine/threonine kinase regulator activity"/>
    <property type="evidence" value="ECO:0007669"/>
    <property type="project" value="InterPro"/>
</dbReference>
<keyword evidence="2" id="KW-0132">Cell division</keyword>
<evidence type="ECO:0000259" key="6">
    <source>
        <dbReference type="SMART" id="SM00385"/>
    </source>
</evidence>
<dbReference type="InterPro" id="IPR036915">
    <property type="entry name" value="Cyclin-like_sf"/>
</dbReference>
<sequence length="416" mass="48024">MVNTDQNNLVKPITTSLQDETRSRKFGVEMKKQNRRALGVINQNLVTAKAYPCVVVNKRRGLLSEKKKKIDSSLHTSVSRCQEEIKKVKPSGNEFGDCIFVDEEPIPMLLEELYIDSDPMEEEVEMEDIIVEVEEEKEPILDIDGYDANNSLAVVEYVEDLYEFYRKTERFSCVPVDYMAQQFDITDKMRAILIDWLIEVHDKFELMNETLFLTVNLIDRFLSKQTVVRKKLQLVGLVALLLACKYEEVSVPIVEDLVVISDKAYTKNDVLEMEKIMLNTLQFNVSLPTQYPFLKRFLKAAQSEKKLENLASFLIELALVDYEMLRYSPSLLAATAVYTAQCTIHGFNEWNRTCEFHSHYSENQLLECCKRMVSLHQKAASDKLTGVHRKYSSSKFGYIAKKYEAAHFLVSDSHKL</sequence>
<dbReference type="AlphaFoldDB" id="A0A087GK03"/>
<dbReference type="InterPro" id="IPR048258">
    <property type="entry name" value="Cyclins_cyclin-box"/>
</dbReference>
<evidence type="ECO:0000259" key="7">
    <source>
        <dbReference type="SMART" id="SM01332"/>
    </source>
</evidence>
<dbReference type="SMART" id="SM01332">
    <property type="entry name" value="Cyclin_C"/>
    <property type="match status" value="1"/>
</dbReference>
<dbReference type="InterPro" id="IPR006671">
    <property type="entry name" value="Cyclin_N"/>
</dbReference>
<name>A0A087GK03_ARAAL</name>
<dbReference type="GO" id="GO:0010332">
    <property type="term" value="P:response to gamma radiation"/>
    <property type="evidence" value="ECO:0007669"/>
    <property type="project" value="UniProtKB-ARBA"/>
</dbReference>
<dbReference type="FunFam" id="1.10.472.10:FF:000032">
    <property type="entry name" value="G2/mitotic-specific cyclin-1"/>
    <property type="match status" value="1"/>
</dbReference>
<gene>
    <name evidence="8" type="ordered locus">AALP_Aa7g231800</name>
</gene>
<dbReference type="CDD" id="cd20511">
    <property type="entry name" value="CYCLIN_AtCycB-like_rpt2"/>
    <property type="match status" value="1"/>
</dbReference>
<evidence type="ECO:0000256" key="2">
    <source>
        <dbReference type="ARBA" id="ARBA00022618"/>
    </source>
</evidence>
<evidence type="ECO:0000256" key="1">
    <source>
        <dbReference type="ARBA" id="ARBA00006955"/>
    </source>
</evidence>
<dbReference type="InterPro" id="IPR004367">
    <property type="entry name" value="Cyclin_C-dom"/>
</dbReference>
<evidence type="ECO:0000256" key="4">
    <source>
        <dbReference type="ARBA" id="ARBA00023306"/>
    </source>
</evidence>